<proteinExistence type="predicted"/>
<name>A0A1H0E9B3_9BACI</name>
<keyword evidence="2" id="KW-1185">Reference proteome</keyword>
<organism evidence="1 2">
    <name type="scientific">Alkalicoccus daliensis</name>
    <dbReference type="NCBI Taxonomy" id="745820"/>
    <lineage>
        <taxon>Bacteria</taxon>
        <taxon>Bacillati</taxon>
        <taxon>Bacillota</taxon>
        <taxon>Bacilli</taxon>
        <taxon>Bacillales</taxon>
        <taxon>Bacillaceae</taxon>
        <taxon>Alkalicoccus</taxon>
    </lineage>
</organism>
<dbReference type="Proteomes" id="UP000198778">
    <property type="component" value="Unassembled WGS sequence"/>
</dbReference>
<dbReference type="EMBL" id="FNIL01000003">
    <property type="protein sequence ID" value="SDN79014.1"/>
    <property type="molecule type" value="Genomic_DNA"/>
</dbReference>
<evidence type="ECO:0000313" key="2">
    <source>
        <dbReference type="Proteomes" id="UP000198778"/>
    </source>
</evidence>
<evidence type="ECO:0000313" key="1">
    <source>
        <dbReference type="EMBL" id="SDN79014.1"/>
    </source>
</evidence>
<dbReference type="OrthoDB" id="2843140at2"/>
<protein>
    <recommendedName>
        <fullName evidence="3">Restriction endonuclease</fullName>
    </recommendedName>
</protein>
<dbReference type="RefSeq" id="WP_090842287.1">
    <property type="nucleotide sequence ID" value="NZ_FNIL01000003.1"/>
</dbReference>
<sequence>MNKMRSHIQAEGTIHTFTNIKHFKPEKKFNSQTIDEVFKFAYGMSFGKKGIHRNYRSGGSHLRRNGELFADTFQGKLAEYAIYNKFTSEGLDVPLPDNDMYSLGAWDSGDFEIGNRKLSIKSTKSYGQLLLLETKDWNKGGLYIPDIEKNGGKYDATILVRLRPFASDLLKTKRLLYSDQATETELYKIITNETYEYDFGGVVTIGDLKKAIDNGHYILKDSYINRIGNNNKLDASNYYVQTGDMKSVDSLIKHLKKEITI</sequence>
<accession>A0A1H0E9B3</accession>
<dbReference type="AlphaFoldDB" id="A0A1H0E9B3"/>
<reference evidence="2" key="1">
    <citation type="submission" date="2016-10" db="EMBL/GenBank/DDBJ databases">
        <authorList>
            <person name="Varghese N."/>
            <person name="Submissions S."/>
        </authorList>
    </citation>
    <scope>NUCLEOTIDE SEQUENCE [LARGE SCALE GENOMIC DNA]</scope>
    <source>
        <strain evidence="2">CGMCC 1.10369</strain>
    </source>
</reference>
<gene>
    <name evidence="1" type="ORF">SAMN04488053_103254</name>
</gene>
<evidence type="ECO:0008006" key="3">
    <source>
        <dbReference type="Google" id="ProtNLM"/>
    </source>
</evidence>